<dbReference type="Proteomes" id="UP000663874">
    <property type="component" value="Unassembled WGS sequence"/>
</dbReference>
<dbReference type="EMBL" id="CAJOBE010054721">
    <property type="protein sequence ID" value="CAF4368307.1"/>
    <property type="molecule type" value="Genomic_DNA"/>
</dbReference>
<organism evidence="2 3">
    <name type="scientific">Rotaria sordida</name>
    <dbReference type="NCBI Taxonomy" id="392033"/>
    <lineage>
        <taxon>Eukaryota</taxon>
        <taxon>Metazoa</taxon>
        <taxon>Spiralia</taxon>
        <taxon>Gnathifera</taxon>
        <taxon>Rotifera</taxon>
        <taxon>Eurotatoria</taxon>
        <taxon>Bdelloidea</taxon>
        <taxon>Philodinida</taxon>
        <taxon>Philodinidae</taxon>
        <taxon>Rotaria</taxon>
    </lineage>
</organism>
<name>A0A820M7J4_9BILA</name>
<feature type="non-terminal residue" evidence="2">
    <location>
        <position position="1"/>
    </location>
</feature>
<accession>A0A820M7J4</accession>
<evidence type="ECO:0000313" key="3">
    <source>
        <dbReference type="Proteomes" id="UP000663874"/>
    </source>
</evidence>
<protein>
    <submittedName>
        <fullName evidence="2">Uncharacterized protein</fullName>
    </submittedName>
</protein>
<dbReference type="AlphaFoldDB" id="A0A820M7J4"/>
<sequence length="55" mass="6547">LLFVKRQNVNNDEQYNTNIFNHFNNNYNIKQQQQQHKSSLSSQFSGSTRILQNSM</sequence>
<proteinExistence type="predicted"/>
<evidence type="ECO:0000313" key="2">
    <source>
        <dbReference type="EMBL" id="CAF4368307.1"/>
    </source>
</evidence>
<evidence type="ECO:0000256" key="1">
    <source>
        <dbReference type="SAM" id="MobiDB-lite"/>
    </source>
</evidence>
<comment type="caution">
    <text evidence="2">The sequence shown here is derived from an EMBL/GenBank/DDBJ whole genome shotgun (WGS) entry which is preliminary data.</text>
</comment>
<gene>
    <name evidence="2" type="ORF">FNK824_LOCUS42908</name>
</gene>
<feature type="region of interest" description="Disordered" evidence="1">
    <location>
        <begin position="31"/>
        <end position="55"/>
    </location>
</feature>
<feature type="compositionally biased region" description="Low complexity" evidence="1">
    <location>
        <begin position="31"/>
        <end position="47"/>
    </location>
</feature>
<reference evidence="2" key="1">
    <citation type="submission" date="2021-02" db="EMBL/GenBank/DDBJ databases">
        <authorList>
            <person name="Nowell W R."/>
        </authorList>
    </citation>
    <scope>NUCLEOTIDE SEQUENCE</scope>
</reference>